<comment type="subcellular location">
    <subcellularLocation>
        <location evidence="3">Cell membrane</location>
        <topology evidence="3">Lipid-anchor</topology>
        <topology evidence="3">GPI-anchor</topology>
    </subcellularLocation>
    <subcellularLocation>
        <location evidence="2">Secreted</location>
        <location evidence="2">Cell wall</location>
    </subcellularLocation>
</comment>
<keyword evidence="7" id="KW-0964">Secreted</keyword>
<evidence type="ECO:0000256" key="21">
    <source>
        <dbReference type="ARBA" id="ARBA00048494"/>
    </source>
</evidence>
<dbReference type="SUPFAM" id="SSF88713">
    <property type="entry name" value="Glycoside hydrolase/deacetylase"/>
    <property type="match status" value="1"/>
</dbReference>
<evidence type="ECO:0000256" key="23">
    <source>
        <dbReference type="SAM" id="SignalP"/>
    </source>
</evidence>
<sequence>MKPQAFTALFAVLGAAAAHNTHADIAKRQAAAAAGGTVVAGVTVPALASLTFGMPTATTPVGTATATPGASGPVSGAPALPSPAWAFTPGQWPTMDKAIDTTSPQVQEWMKELDGYNIPDLKPTTDGSCVNDTAAAADAASRGWWTCGGYTRDTDIVACPDKMTWGISFDDGPGPYSTNLLKYLAEKSLSATFFVVGSRVIQYPALLINEYMAGHEISVHTWSHPHLTALSNAQIVAELGWTRKAIQDVLGVTPTTMRPPYGDIDDRVRMIALAMGLVPIIWTRTPAGGSFDTFDWQVAGGNVNGLTSYSTFETILGNASTLNTGFIVLAHDLYEITVDMAIGYSLNAALTHTPPFVLESIGKCSKIPATNLYVESNKNASFPFPSPPKSMAGGTSSASNATASGKSKTPQSGASSGGGTGGGTSGALSTSVSMLALLGGAALGSLLL</sequence>
<dbReference type="PANTHER" id="PTHR10587">
    <property type="entry name" value="GLYCOSYL TRANSFERASE-RELATED"/>
    <property type="match status" value="1"/>
</dbReference>
<evidence type="ECO:0000256" key="7">
    <source>
        <dbReference type="ARBA" id="ARBA00022525"/>
    </source>
</evidence>
<keyword evidence="12" id="KW-0146">Chitin degradation</keyword>
<dbReference type="GO" id="GO:0009272">
    <property type="term" value="P:fungal-type cell wall biogenesis"/>
    <property type="evidence" value="ECO:0007669"/>
    <property type="project" value="UniProtKB-ARBA"/>
</dbReference>
<name>A0AAD6TST8_9AGAR</name>
<evidence type="ECO:0000313" key="26">
    <source>
        <dbReference type="Proteomes" id="UP001222325"/>
    </source>
</evidence>
<dbReference type="Pfam" id="PF01522">
    <property type="entry name" value="Polysacc_deac_1"/>
    <property type="match status" value="1"/>
</dbReference>
<evidence type="ECO:0000256" key="5">
    <source>
        <dbReference type="ARBA" id="ARBA00022475"/>
    </source>
</evidence>
<evidence type="ECO:0000256" key="8">
    <source>
        <dbReference type="ARBA" id="ARBA00022622"/>
    </source>
</evidence>
<dbReference type="GO" id="GO:0071555">
    <property type="term" value="P:cell wall organization"/>
    <property type="evidence" value="ECO:0007669"/>
    <property type="project" value="UniProtKB-KW"/>
</dbReference>
<dbReference type="GO" id="GO:0098552">
    <property type="term" value="C:side of membrane"/>
    <property type="evidence" value="ECO:0007669"/>
    <property type="project" value="UniProtKB-KW"/>
</dbReference>
<feature type="region of interest" description="Disordered" evidence="22">
    <location>
        <begin position="384"/>
        <end position="423"/>
    </location>
</feature>
<dbReference type="EMBL" id="JARJCN010000119">
    <property type="protein sequence ID" value="KAJ7073246.1"/>
    <property type="molecule type" value="Genomic_DNA"/>
</dbReference>
<comment type="caution">
    <text evidence="25">The sequence shown here is derived from an EMBL/GenBank/DDBJ whole genome shotgun (WGS) entry which is preliminary data.</text>
</comment>
<evidence type="ECO:0000259" key="24">
    <source>
        <dbReference type="PROSITE" id="PS51677"/>
    </source>
</evidence>
<keyword evidence="5" id="KW-1003">Cell membrane</keyword>
<comment type="catalytic activity">
    <reaction evidence="21">
        <text>[(1-&gt;4)-N-acetyl-beta-D-glucosaminyl](n) + n H2O = chitosan + n acetate</text>
        <dbReference type="Rhea" id="RHEA:10464"/>
        <dbReference type="Rhea" id="RHEA-COMP:9593"/>
        <dbReference type="Rhea" id="RHEA-COMP:9597"/>
        <dbReference type="ChEBI" id="CHEBI:15377"/>
        <dbReference type="ChEBI" id="CHEBI:17029"/>
        <dbReference type="ChEBI" id="CHEBI:30089"/>
        <dbReference type="ChEBI" id="CHEBI:57704"/>
        <dbReference type="EC" id="3.5.1.41"/>
    </reaction>
    <physiologicalReaction direction="left-to-right" evidence="21">
        <dbReference type="Rhea" id="RHEA:10465"/>
    </physiologicalReaction>
</comment>
<keyword evidence="9" id="KW-0479">Metal-binding</keyword>
<dbReference type="GO" id="GO:0000272">
    <property type="term" value="P:polysaccharide catabolic process"/>
    <property type="evidence" value="ECO:0007669"/>
    <property type="project" value="UniProtKB-KW"/>
</dbReference>
<evidence type="ECO:0000256" key="22">
    <source>
        <dbReference type="SAM" id="MobiDB-lite"/>
    </source>
</evidence>
<keyword evidence="11" id="KW-0378">Hydrolase</keyword>
<dbReference type="Proteomes" id="UP001222325">
    <property type="component" value="Unassembled WGS sequence"/>
</dbReference>
<evidence type="ECO:0000256" key="17">
    <source>
        <dbReference type="ARBA" id="ARBA00023288"/>
    </source>
</evidence>
<evidence type="ECO:0000256" key="6">
    <source>
        <dbReference type="ARBA" id="ARBA00022512"/>
    </source>
</evidence>
<dbReference type="FunFam" id="3.20.20.370:FF:000004">
    <property type="entry name" value="Related to Chitin deacetylase"/>
    <property type="match status" value="1"/>
</dbReference>
<keyword evidence="14" id="KW-0325">Glycoprotein</keyword>
<feature type="compositionally biased region" description="Low complexity" evidence="22">
    <location>
        <begin position="392"/>
        <end position="414"/>
    </location>
</feature>
<evidence type="ECO:0000256" key="2">
    <source>
        <dbReference type="ARBA" id="ARBA00004191"/>
    </source>
</evidence>
<dbReference type="PROSITE" id="PS51677">
    <property type="entry name" value="NODB"/>
    <property type="match status" value="1"/>
</dbReference>
<proteinExistence type="inferred from homology"/>
<evidence type="ECO:0000256" key="12">
    <source>
        <dbReference type="ARBA" id="ARBA00023024"/>
    </source>
</evidence>
<dbReference type="GO" id="GO:0046872">
    <property type="term" value="F:metal ion binding"/>
    <property type="evidence" value="ECO:0007669"/>
    <property type="project" value="UniProtKB-KW"/>
</dbReference>
<evidence type="ECO:0000256" key="3">
    <source>
        <dbReference type="ARBA" id="ARBA00004609"/>
    </source>
</evidence>
<evidence type="ECO:0000256" key="18">
    <source>
        <dbReference type="ARBA" id="ARBA00023316"/>
    </source>
</evidence>
<dbReference type="AlphaFoldDB" id="A0AAD6TST8"/>
<evidence type="ECO:0000256" key="14">
    <source>
        <dbReference type="ARBA" id="ARBA00023180"/>
    </source>
</evidence>
<reference evidence="25" key="1">
    <citation type="submission" date="2023-03" db="EMBL/GenBank/DDBJ databases">
        <title>Massive genome expansion in bonnet fungi (Mycena s.s.) driven by repeated elements and novel gene families across ecological guilds.</title>
        <authorList>
            <consortium name="Lawrence Berkeley National Laboratory"/>
            <person name="Harder C.B."/>
            <person name="Miyauchi S."/>
            <person name="Viragh M."/>
            <person name="Kuo A."/>
            <person name="Thoen E."/>
            <person name="Andreopoulos B."/>
            <person name="Lu D."/>
            <person name="Skrede I."/>
            <person name="Drula E."/>
            <person name="Henrissat B."/>
            <person name="Morin E."/>
            <person name="Kohler A."/>
            <person name="Barry K."/>
            <person name="LaButti K."/>
            <person name="Morin E."/>
            <person name="Salamov A."/>
            <person name="Lipzen A."/>
            <person name="Mereny Z."/>
            <person name="Hegedus B."/>
            <person name="Baldrian P."/>
            <person name="Stursova M."/>
            <person name="Weitz H."/>
            <person name="Taylor A."/>
            <person name="Grigoriev I.V."/>
            <person name="Nagy L.G."/>
            <person name="Martin F."/>
            <person name="Kauserud H."/>
        </authorList>
    </citation>
    <scope>NUCLEOTIDE SEQUENCE</scope>
    <source>
        <strain evidence="25">CBHHK173m</strain>
    </source>
</reference>
<dbReference type="GO" id="GO:0005886">
    <property type="term" value="C:plasma membrane"/>
    <property type="evidence" value="ECO:0007669"/>
    <property type="project" value="UniProtKB-SubCell"/>
</dbReference>
<keyword evidence="16" id="KW-0170">Cobalt</keyword>
<keyword evidence="18" id="KW-0961">Cell wall biogenesis/degradation</keyword>
<dbReference type="Gene3D" id="3.20.20.370">
    <property type="entry name" value="Glycoside hydrolase/deacetylase"/>
    <property type="match status" value="1"/>
</dbReference>
<evidence type="ECO:0000256" key="10">
    <source>
        <dbReference type="ARBA" id="ARBA00022729"/>
    </source>
</evidence>
<evidence type="ECO:0000256" key="16">
    <source>
        <dbReference type="ARBA" id="ARBA00023285"/>
    </source>
</evidence>
<keyword evidence="8" id="KW-0336">GPI-anchor</keyword>
<evidence type="ECO:0000256" key="15">
    <source>
        <dbReference type="ARBA" id="ARBA00023277"/>
    </source>
</evidence>
<accession>A0AAD6TST8</accession>
<dbReference type="InterPro" id="IPR050248">
    <property type="entry name" value="Polysacc_deacetylase_ArnD"/>
</dbReference>
<evidence type="ECO:0000256" key="13">
    <source>
        <dbReference type="ARBA" id="ARBA00023136"/>
    </source>
</evidence>
<keyword evidence="17" id="KW-0449">Lipoprotein</keyword>
<comment type="similarity">
    <text evidence="4">Belongs to the polysaccharide deacetylase family.</text>
</comment>
<keyword evidence="19" id="KW-0624">Polysaccharide degradation</keyword>
<dbReference type="GO" id="GO:0004099">
    <property type="term" value="F:chitin deacetylase activity"/>
    <property type="evidence" value="ECO:0007669"/>
    <property type="project" value="UniProtKB-EC"/>
</dbReference>
<keyword evidence="15" id="KW-0119">Carbohydrate metabolism</keyword>
<dbReference type="PANTHER" id="PTHR10587:SF133">
    <property type="entry name" value="CHITIN DEACETYLASE 1-RELATED"/>
    <property type="match status" value="1"/>
</dbReference>
<gene>
    <name evidence="25" type="ORF">B0H15DRAFT_869599</name>
</gene>
<evidence type="ECO:0000256" key="11">
    <source>
        <dbReference type="ARBA" id="ARBA00022801"/>
    </source>
</evidence>
<evidence type="ECO:0000256" key="9">
    <source>
        <dbReference type="ARBA" id="ARBA00022723"/>
    </source>
</evidence>
<feature type="chain" id="PRO_5042012615" description="chitin deacetylase" evidence="23">
    <location>
        <begin position="24"/>
        <end position="448"/>
    </location>
</feature>
<keyword evidence="26" id="KW-1185">Reference proteome</keyword>
<feature type="signal peptide" evidence="23">
    <location>
        <begin position="1"/>
        <end position="23"/>
    </location>
</feature>
<dbReference type="InterPro" id="IPR002509">
    <property type="entry name" value="NODB_dom"/>
</dbReference>
<dbReference type="InterPro" id="IPR011330">
    <property type="entry name" value="Glyco_hydro/deAcase_b/a-brl"/>
</dbReference>
<keyword evidence="10 23" id="KW-0732">Signal</keyword>
<evidence type="ECO:0000256" key="1">
    <source>
        <dbReference type="ARBA" id="ARBA00001941"/>
    </source>
</evidence>
<dbReference type="EC" id="3.5.1.41" evidence="20"/>
<keyword evidence="13" id="KW-0472">Membrane</keyword>
<comment type="cofactor">
    <cofactor evidence="1">
        <name>Co(2+)</name>
        <dbReference type="ChEBI" id="CHEBI:48828"/>
    </cofactor>
</comment>
<dbReference type="GO" id="GO:0006032">
    <property type="term" value="P:chitin catabolic process"/>
    <property type="evidence" value="ECO:0007669"/>
    <property type="project" value="UniProtKB-KW"/>
</dbReference>
<evidence type="ECO:0000256" key="20">
    <source>
        <dbReference type="ARBA" id="ARBA00024056"/>
    </source>
</evidence>
<evidence type="ECO:0000256" key="4">
    <source>
        <dbReference type="ARBA" id="ARBA00010973"/>
    </source>
</evidence>
<organism evidence="25 26">
    <name type="scientific">Mycena belliarum</name>
    <dbReference type="NCBI Taxonomy" id="1033014"/>
    <lineage>
        <taxon>Eukaryota</taxon>
        <taxon>Fungi</taxon>
        <taxon>Dikarya</taxon>
        <taxon>Basidiomycota</taxon>
        <taxon>Agaricomycotina</taxon>
        <taxon>Agaricomycetes</taxon>
        <taxon>Agaricomycetidae</taxon>
        <taxon>Agaricales</taxon>
        <taxon>Marasmiineae</taxon>
        <taxon>Mycenaceae</taxon>
        <taxon>Mycena</taxon>
    </lineage>
</organism>
<keyword evidence="6" id="KW-0134">Cell wall</keyword>
<evidence type="ECO:0000313" key="25">
    <source>
        <dbReference type="EMBL" id="KAJ7073246.1"/>
    </source>
</evidence>
<feature type="domain" description="NodB homology" evidence="24">
    <location>
        <begin position="163"/>
        <end position="357"/>
    </location>
</feature>
<protein>
    <recommendedName>
        <fullName evidence="20">chitin deacetylase</fullName>
        <ecNumber evidence="20">3.5.1.41</ecNumber>
    </recommendedName>
</protein>
<evidence type="ECO:0000256" key="19">
    <source>
        <dbReference type="ARBA" id="ARBA00023326"/>
    </source>
</evidence>